<keyword evidence="5 7" id="KW-0949">S-adenosyl-L-methionine</keyword>
<evidence type="ECO:0000256" key="6">
    <source>
        <dbReference type="ARBA" id="ARBA00047942"/>
    </source>
</evidence>
<evidence type="ECO:0000256" key="4">
    <source>
        <dbReference type="ARBA" id="ARBA00022679"/>
    </source>
</evidence>
<keyword evidence="9" id="KW-1185">Reference proteome</keyword>
<comment type="similarity">
    <text evidence="1 7">Belongs to the N(4)/N(6)-methyltransferase family.</text>
</comment>
<dbReference type="GO" id="GO:1904047">
    <property type="term" value="F:S-adenosyl-L-methionine binding"/>
    <property type="evidence" value="ECO:0007669"/>
    <property type="project" value="TreeGrafter"/>
</dbReference>
<dbReference type="PRINTS" id="PR00505">
    <property type="entry name" value="D12N6MTFRASE"/>
</dbReference>
<accession>A0A1G7IXK6</accession>
<dbReference type="GO" id="GO:0032259">
    <property type="term" value="P:methylation"/>
    <property type="evidence" value="ECO:0007669"/>
    <property type="project" value="UniProtKB-KW"/>
</dbReference>
<dbReference type="NCBIfam" id="TIGR00571">
    <property type="entry name" value="dam"/>
    <property type="match status" value="1"/>
</dbReference>
<dbReference type="GO" id="GO:0006298">
    <property type="term" value="P:mismatch repair"/>
    <property type="evidence" value="ECO:0007669"/>
    <property type="project" value="TreeGrafter"/>
</dbReference>
<dbReference type="Proteomes" id="UP000199355">
    <property type="component" value="Unassembled WGS sequence"/>
</dbReference>
<dbReference type="GO" id="GO:0043565">
    <property type="term" value="F:sequence-specific DNA binding"/>
    <property type="evidence" value="ECO:0007669"/>
    <property type="project" value="TreeGrafter"/>
</dbReference>
<evidence type="ECO:0000256" key="5">
    <source>
        <dbReference type="ARBA" id="ARBA00022691"/>
    </source>
</evidence>
<dbReference type="OrthoDB" id="9805629at2"/>
<evidence type="ECO:0000256" key="1">
    <source>
        <dbReference type="ARBA" id="ARBA00006594"/>
    </source>
</evidence>
<organism evidence="8 9">
    <name type="scientific">Desulfovibrio legallii</name>
    <dbReference type="NCBI Taxonomy" id="571438"/>
    <lineage>
        <taxon>Bacteria</taxon>
        <taxon>Pseudomonadati</taxon>
        <taxon>Thermodesulfobacteriota</taxon>
        <taxon>Desulfovibrionia</taxon>
        <taxon>Desulfovibrionales</taxon>
        <taxon>Desulfovibrionaceae</taxon>
        <taxon>Desulfovibrio</taxon>
    </lineage>
</organism>
<dbReference type="InterPro" id="IPR012327">
    <property type="entry name" value="MeTrfase_D12"/>
</dbReference>
<dbReference type="RefSeq" id="WP_092152650.1">
    <property type="nucleotide sequence ID" value="NZ_FNBX01000002.1"/>
</dbReference>
<dbReference type="PROSITE" id="PS00092">
    <property type="entry name" value="N6_MTASE"/>
    <property type="match status" value="1"/>
</dbReference>
<dbReference type="GO" id="GO:0009007">
    <property type="term" value="F:site-specific DNA-methyltransferase (adenine-specific) activity"/>
    <property type="evidence" value="ECO:0007669"/>
    <property type="project" value="UniProtKB-UniRule"/>
</dbReference>
<dbReference type="EMBL" id="FNBX01000002">
    <property type="protein sequence ID" value="SDF17358.1"/>
    <property type="molecule type" value="Genomic_DNA"/>
</dbReference>
<name>A0A1G7IXK6_9BACT</name>
<dbReference type="Gene3D" id="3.40.50.150">
    <property type="entry name" value="Vaccinia Virus protein VP39"/>
    <property type="match status" value="1"/>
</dbReference>
<comment type="catalytic activity">
    <reaction evidence="6 7">
        <text>a 2'-deoxyadenosine in DNA + S-adenosyl-L-methionine = an N(6)-methyl-2'-deoxyadenosine in DNA + S-adenosyl-L-homocysteine + H(+)</text>
        <dbReference type="Rhea" id="RHEA:15197"/>
        <dbReference type="Rhea" id="RHEA-COMP:12418"/>
        <dbReference type="Rhea" id="RHEA-COMP:12419"/>
        <dbReference type="ChEBI" id="CHEBI:15378"/>
        <dbReference type="ChEBI" id="CHEBI:57856"/>
        <dbReference type="ChEBI" id="CHEBI:59789"/>
        <dbReference type="ChEBI" id="CHEBI:90615"/>
        <dbReference type="ChEBI" id="CHEBI:90616"/>
        <dbReference type="EC" id="2.1.1.72"/>
    </reaction>
</comment>
<dbReference type="Gene3D" id="1.10.1020.10">
    <property type="entry name" value="Adenine-specific Methyltransferase, Domain 2"/>
    <property type="match status" value="1"/>
</dbReference>
<dbReference type="STRING" id="571438.SAMN05192586_102108"/>
<dbReference type="EC" id="2.1.1.72" evidence="2 7"/>
<dbReference type="AlphaFoldDB" id="A0A1G7IXK6"/>
<dbReference type="InterPro" id="IPR002052">
    <property type="entry name" value="DNA_methylase_N6_adenine_CS"/>
</dbReference>
<evidence type="ECO:0000313" key="8">
    <source>
        <dbReference type="EMBL" id="SDF17358.1"/>
    </source>
</evidence>
<keyword evidence="4 7" id="KW-0808">Transferase</keyword>
<evidence type="ECO:0000256" key="2">
    <source>
        <dbReference type="ARBA" id="ARBA00011900"/>
    </source>
</evidence>
<gene>
    <name evidence="8" type="ORF">SAMN05192586_102108</name>
</gene>
<keyword evidence="3 7" id="KW-0489">Methyltransferase</keyword>
<dbReference type="InterPro" id="IPR023095">
    <property type="entry name" value="Ade_MeTrfase_dom_2"/>
</dbReference>
<dbReference type="PANTHER" id="PTHR30481">
    <property type="entry name" value="DNA ADENINE METHYLASE"/>
    <property type="match status" value="1"/>
</dbReference>
<reference evidence="9" key="1">
    <citation type="submission" date="2016-10" db="EMBL/GenBank/DDBJ databases">
        <authorList>
            <person name="Varghese N."/>
            <person name="Submissions S."/>
        </authorList>
    </citation>
    <scope>NUCLEOTIDE SEQUENCE [LARGE SCALE GENOMIC DNA]</scope>
    <source>
        <strain evidence="9">KHC7</strain>
    </source>
</reference>
<evidence type="ECO:0000256" key="3">
    <source>
        <dbReference type="ARBA" id="ARBA00022603"/>
    </source>
</evidence>
<evidence type="ECO:0000256" key="7">
    <source>
        <dbReference type="RuleBase" id="RU361257"/>
    </source>
</evidence>
<dbReference type="Pfam" id="PF02086">
    <property type="entry name" value="MethyltransfD12"/>
    <property type="match status" value="1"/>
</dbReference>
<dbReference type="GO" id="GO:0009307">
    <property type="term" value="P:DNA restriction-modification system"/>
    <property type="evidence" value="ECO:0007669"/>
    <property type="project" value="InterPro"/>
</dbReference>
<dbReference type="InterPro" id="IPR029063">
    <property type="entry name" value="SAM-dependent_MTases_sf"/>
</dbReference>
<proteinExistence type="inferred from homology"/>
<dbReference type="PANTHER" id="PTHR30481:SF3">
    <property type="entry name" value="DNA ADENINE METHYLASE"/>
    <property type="match status" value="1"/>
</dbReference>
<sequence>MHVMTTKEAAIKWKISQRRVAKLCSEERIAGATFVGKIWLIPITAAKPEDGRSRRFDAPADMPIKPFLKWAGGKSQVLTDIRKQYPLELGKRITKYAEPFVGGGAVLFDVITNYKIQEAYISDINASLITTYKTIRDNVTDIIKHLQEFEASYLPASSALRKKQYYGLRDRFNAIKSMACSPVELAALFIFLNKTCFNGLYRVNSKGCFNVPQGSYKNPKICDAANLKAASEALQKVTIVCADYKKSRDVIDSNTFVYFDPPYRPLSATARFTSYAEGGFGDNEQIELAQFIDAMSERGAHIVASNSDPKNTNATDDFFDRLYSKHKVLRIGASRAINSVGTSRNKISELLICNA</sequence>
<dbReference type="SUPFAM" id="SSF53335">
    <property type="entry name" value="S-adenosyl-L-methionine-dependent methyltransferases"/>
    <property type="match status" value="1"/>
</dbReference>
<protein>
    <recommendedName>
        <fullName evidence="2 7">Site-specific DNA-methyltransferase (adenine-specific)</fullName>
        <ecNumber evidence="2 7">2.1.1.72</ecNumber>
    </recommendedName>
</protein>
<evidence type="ECO:0000313" key="9">
    <source>
        <dbReference type="Proteomes" id="UP000199355"/>
    </source>
</evidence>